<dbReference type="OrthoDB" id="3693859at2"/>
<accession>A0A1H0LBS6</accession>
<organism evidence="1 2">
    <name type="scientific">Actinokineospora alba</name>
    <dbReference type="NCBI Taxonomy" id="504798"/>
    <lineage>
        <taxon>Bacteria</taxon>
        <taxon>Bacillati</taxon>
        <taxon>Actinomycetota</taxon>
        <taxon>Actinomycetes</taxon>
        <taxon>Pseudonocardiales</taxon>
        <taxon>Pseudonocardiaceae</taxon>
        <taxon>Actinokineospora</taxon>
    </lineage>
</organism>
<dbReference type="RefSeq" id="WP_091373199.1">
    <property type="nucleotide sequence ID" value="NZ_FNDV01000009.1"/>
</dbReference>
<dbReference type="AlphaFoldDB" id="A0A1H0LBS6"/>
<dbReference type="EMBL" id="FNJB01000004">
    <property type="protein sequence ID" value="SDO65496.1"/>
    <property type="molecule type" value="Genomic_DNA"/>
</dbReference>
<dbReference type="InterPro" id="IPR043733">
    <property type="entry name" value="DUF5677"/>
</dbReference>
<evidence type="ECO:0000313" key="1">
    <source>
        <dbReference type="EMBL" id="SDO65496.1"/>
    </source>
</evidence>
<keyword evidence="2" id="KW-1185">Reference proteome</keyword>
<dbReference type="Pfam" id="PF18928">
    <property type="entry name" value="DUF5677"/>
    <property type="match status" value="1"/>
</dbReference>
<reference evidence="2" key="1">
    <citation type="submission" date="2016-10" db="EMBL/GenBank/DDBJ databases">
        <authorList>
            <person name="Varghese N."/>
            <person name="Submissions S."/>
        </authorList>
    </citation>
    <scope>NUCLEOTIDE SEQUENCE [LARGE SCALE GENOMIC DNA]</scope>
    <source>
        <strain evidence="2">IBRC-M 10655</strain>
    </source>
</reference>
<evidence type="ECO:0000313" key="2">
    <source>
        <dbReference type="Proteomes" id="UP000199651"/>
    </source>
</evidence>
<gene>
    <name evidence="1" type="ORF">SAMN05192558_10481</name>
</gene>
<proteinExistence type="predicted"/>
<protein>
    <submittedName>
        <fullName evidence="1">Uncharacterized protein</fullName>
    </submittedName>
</protein>
<name>A0A1H0LBS6_9PSEU</name>
<dbReference type="STRING" id="504798.SAMN05421871_109216"/>
<dbReference type="Proteomes" id="UP000199651">
    <property type="component" value="Unassembled WGS sequence"/>
</dbReference>
<sequence length="243" mass="26593">MTTDNDQSSDPTATIGPDQAREAVRILIEAFDNLTNAGAVRVQAGSAELFRSVFGWWAWINNSAKLVLLAHDNGRGHEAAPSVRSILEHAVVMQWVIDDPDAATEAVAAKADEDRRKLLDEIQALKWTMPADVTRPDRTMQTMLDFASLCTRYGAKAFYAPYRMLSAHVHPSAKGAEAYLDPDTLQLRNYADRPAGPDLVLITICLIQSAQVIDAFLADQPLATAIAETNALFGHSINPIKRP</sequence>